<evidence type="ECO:0000313" key="3">
    <source>
        <dbReference type="Ensembl" id="ENSSFAP00005032375.1"/>
    </source>
</evidence>
<keyword evidence="4" id="KW-1185">Reference proteome</keyword>
<keyword evidence="2" id="KW-0472">Membrane</keyword>
<dbReference type="Ensembl" id="ENSSFAT00005033526.1">
    <property type="protein sequence ID" value="ENSSFAP00005032375.1"/>
    <property type="gene ID" value="ENSSFAG00005016398.1"/>
</dbReference>
<dbReference type="Proteomes" id="UP000472267">
    <property type="component" value="Chromosome 11"/>
</dbReference>
<protein>
    <submittedName>
        <fullName evidence="3">Uncharacterized protein</fullName>
    </submittedName>
</protein>
<evidence type="ECO:0000256" key="1">
    <source>
        <dbReference type="SAM" id="MobiDB-lite"/>
    </source>
</evidence>
<proteinExistence type="predicted"/>
<sequence length="86" mass="9733">SGMPATEREALGAAASVSPSKELQPHVARLINSAERIQREIYRAWHSHMLTVKEGQLHTPGLVNSHMAAILFFFFFFFFLTLKHPL</sequence>
<feature type="transmembrane region" description="Helical" evidence="2">
    <location>
        <begin position="63"/>
        <end position="82"/>
    </location>
</feature>
<organism evidence="3 4">
    <name type="scientific">Salarias fasciatus</name>
    <name type="common">Jewelled blenny</name>
    <name type="synonym">Blennius fasciatus</name>
    <dbReference type="NCBI Taxonomy" id="181472"/>
    <lineage>
        <taxon>Eukaryota</taxon>
        <taxon>Metazoa</taxon>
        <taxon>Chordata</taxon>
        <taxon>Craniata</taxon>
        <taxon>Vertebrata</taxon>
        <taxon>Euteleostomi</taxon>
        <taxon>Actinopterygii</taxon>
        <taxon>Neopterygii</taxon>
        <taxon>Teleostei</taxon>
        <taxon>Neoteleostei</taxon>
        <taxon>Acanthomorphata</taxon>
        <taxon>Ovalentaria</taxon>
        <taxon>Blenniimorphae</taxon>
        <taxon>Blenniiformes</taxon>
        <taxon>Blennioidei</taxon>
        <taxon>Blenniidae</taxon>
        <taxon>Salariinae</taxon>
        <taxon>Salarias</taxon>
    </lineage>
</organism>
<feature type="region of interest" description="Disordered" evidence="1">
    <location>
        <begin position="1"/>
        <end position="22"/>
    </location>
</feature>
<keyword evidence="2" id="KW-0812">Transmembrane</keyword>
<reference evidence="3" key="3">
    <citation type="submission" date="2025-09" db="UniProtKB">
        <authorList>
            <consortium name="Ensembl"/>
        </authorList>
    </citation>
    <scope>IDENTIFICATION</scope>
</reference>
<dbReference type="AlphaFoldDB" id="A0A672HTW7"/>
<feature type="compositionally biased region" description="Basic and acidic residues" evidence="1">
    <location>
        <begin position="1"/>
        <end position="10"/>
    </location>
</feature>
<reference evidence="3" key="1">
    <citation type="submission" date="2019-06" db="EMBL/GenBank/DDBJ databases">
        <authorList>
            <consortium name="Wellcome Sanger Institute Data Sharing"/>
        </authorList>
    </citation>
    <scope>NUCLEOTIDE SEQUENCE [LARGE SCALE GENOMIC DNA]</scope>
</reference>
<reference evidence="3" key="2">
    <citation type="submission" date="2025-08" db="UniProtKB">
        <authorList>
            <consortium name="Ensembl"/>
        </authorList>
    </citation>
    <scope>IDENTIFICATION</scope>
</reference>
<dbReference type="InParanoid" id="A0A672HTW7"/>
<accession>A0A672HTW7</accession>
<evidence type="ECO:0000256" key="2">
    <source>
        <dbReference type="SAM" id="Phobius"/>
    </source>
</evidence>
<keyword evidence="2" id="KW-1133">Transmembrane helix</keyword>
<evidence type="ECO:0000313" key="4">
    <source>
        <dbReference type="Proteomes" id="UP000472267"/>
    </source>
</evidence>
<name>A0A672HTW7_SALFA</name>